<dbReference type="OrthoDB" id="92598at2"/>
<keyword evidence="4 7" id="KW-0812">Transmembrane</keyword>
<dbReference type="InterPro" id="IPR035906">
    <property type="entry name" value="MetI-like_sf"/>
</dbReference>
<proteinExistence type="inferred from homology"/>
<sequence length="229" mass="25581">MGLSELNLLFEGVNGLRLLQGLRTTLAISLLSVAGSCILGLFVGLIMTLKNPFIQLLSKFYLEFMRIMPQLVLLFIAYFGIAKAFNIHISGFTASLTVFILWGMAEMGDLVRSAVESIPKNQYESAAALGFSKFQMYRFIIIPQAVGFLLPPAINLFTRIIKTTSLVVMIGVVEVLKTGQQLIEANRYTSPDAALPMYGLIFFLYFFSCWPLSKLSSYLEKKRSGRYAK</sequence>
<feature type="transmembrane region" description="Helical" evidence="7">
    <location>
        <begin position="26"/>
        <end position="48"/>
    </location>
</feature>
<accession>E4L7A2</accession>
<evidence type="ECO:0000313" key="9">
    <source>
        <dbReference type="EMBL" id="EFR43383.1"/>
    </source>
</evidence>
<dbReference type="PANTHER" id="PTHR30614:SF36">
    <property type="entry name" value="ABC TRANSPORTER MEMBRANE-SPANNING PERMEASE-GLUTAMINE TRANSPORT"/>
    <property type="match status" value="1"/>
</dbReference>
<reference evidence="9 10" key="1">
    <citation type="submission" date="2010-11" db="EMBL/GenBank/DDBJ databases">
        <authorList>
            <person name="Durkin A.S."/>
            <person name="Madupu R."/>
            <person name="Torralba M."/>
            <person name="Gillis M."/>
            <person name="Methe B."/>
            <person name="Sutton G."/>
            <person name="Nelson K.E."/>
        </authorList>
    </citation>
    <scope>NUCLEOTIDE SEQUENCE [LARGE SCALE GENOMIC DNA]</scope>
    <source>
        <strain evidence="9 10">UPII 345-E</strain>
    </source>
</reference>
<dbReference type="PANTHER" id="PTHR30614">
    <property type="entry name" value="MEMBRANE COMPONENT OF AMINO ACID ABC TRANSPORTER"/>
    <property type="match status" value="1"/>
</dbReference>
<keyword evidence="3" id="KW-1003">Cell membrane</keyword>
<feature type="transmembrane region" description="Helical" evidence="7">
    <location>
        <begin position="195"/>
        <end position="213"/>
    </location>
</feature>
<dbReference type="SUPFAM" id="SSF161098">
    <property type="entry name" value="MetI-like"/>
    <property type="match status" value="1"/>
</dbReference>
<dbReference type="GO" id="GO:0006865">
    <property type="term" value="P:amino acid transport"/>
    <property type="evidence" value="ECO:0007669"/>
    <property type="project" value="TreeGrafter"/>
</dbReference>
<comment type="caution">
    <text evidence="9">The sequence shown here is derived from an EMBL/GenBank/DDBJ whole genome shotgun (WGS) entry which is preliminary data.</text>
</comment>
<dbReference type="InterPro" id="IPR043429">
    <property type="entry name" value="ArtM/GltK/GlnP/TcyL/YhdX-like"/>
</dbReference>
<evidence type="ECO:0000256" key="5">
    <source>
        <dbReference type="ARBA" id="ARBA00022989"/>
    </source>
</evidence>
<dbReference type="NCBIfam" id="TIGR01726">
    <property type="entry name" value="HEQRo_perm_3TM"/>
    <property type="match status" value="1"/>
</dbReference>
<dbReference type="EMBL" id="AENT01000001">
    <property type="protein sequence ID" value="EFR43383.1"/>
    <property type="molecule type" value="Genomic_DNA"/>
</dbReference>
<dbReference type="AlphaFoldDB" id="E4L7A2"/>
<gene>
    <name evidence="9" type="ORF">HMPREF9220_1250</name>
</gene>
<organism evidence="9 10">
    <name type="scientific">Dialister micraerophilus UPII 345-E</name>
    <dbReference type="NCBI Taxonomy" id="910314"/>
    <lineage>
        <taxon>Bacteria</taxon>
        <taxon>Bacillati</taxon>
        <taxon>Bacillota</taxon>
        <taxon>Negativicutes</taxon>
        <taxon>Veillonellales</taxon>
        <taxon>Veillonellaceae</taxon>
        <taxon>Dialister</taxon>
    </lineage>
</organism>
<keyword evidence="5 7" id="KW-1133">Transmembrane helix</keyword>
<comment type="similarity">
    <text evidence="7">Belongs to the binding-protein-dependent transport system permease family.</text>
</comment>
<evidence type="ECO:0000256" key="6">
    <source>
        <dbReference type="ARBA" id="ARBA00023136"/>
    </source>
</evidence>
<feature type="transmembrane region" description="Helical" evidence="7">
    <location>
        <begin position="87"/>
        <end position="105"/>
    </location>
</feature>
<evidence type="ECO:0000313" key="10">
    <source>
        <dbReference type="Proteomes" id="UP000004594"/>
    </source>
</evidence>
<dbReference type="RefSeq" id="WP_007553734.1">
    <property type="nucleotide sequence ID" value="NZ_AENT01000001.1"/>
</dbReference>
<feature type="transmembrane region" description="Helical" evidence="7">
    <location>
        <begin position="60"/>
        <end position="81"/>
    </location>
</feature>
<evidence type="ECO:0000259" key="8">
    <source>
        <dbReference type="PROSITE" id="PS50928"/>
    </source>
</evidence>
<dbReference type="CDD" id="cd06261">
    <property type="entry name" value="TM_PBP2"/>
    <property type="match status" value="1"/>
</dbReference>
<feature type="domain" description="ABC transmembrane type-1" evidence="8">
    <location>
        <begin position="22"/>
        <end position="213"/>
    </location>
</feature>
<keyword evidence="2 7" id="KW-0813">Transport</keyword>
<protein>
    <submittedName>
        <fullName evidence="9">ABC transporter, permease protein</fullName>
    </submittedName>
</protein>
<evidence type="ECO:0000256" key="2">
    <source>
        <dbReference type="ARBA" id="ARBA00022448"/>
    </source>
</evidence>
<dbReference type="GO" id="GO:0022857">
    <property type="term" value="F:transmembrane transporter activity"/>
    <property type="evidence" value="ECO:0007669"/>
    <property type="project" value="InterPro"/>
</dbReference>
<comment type="subcellular location">
    <subcellularLocation>
        <location evidence="1 7">Cell membrane</location>
        <topology evidence="1 7">Multi-pass membrane protein</topology>
    </subcellularLocation>
</comment>
<dbReference type="Gene3D" id="1.10.3720.10">
    <property type="entry name" value="MetI-like"/>
    <property type="match status" value="1"/>
</dbReference>
<dbReference type="GO" id="GO:0043190">
    <property type="term" value="C:ATP-binding cassette (ABC) transporter complex"/>
    <property type="evidence" value="ECO:0007669"/>
    <property type="project" value="InterPro"/>
</dbReference>
<dbReference type="eggNOG" id="COG0765">
    <property type="taxonomic scope" value="Bacteria"/>
</dbReference>
<name>E4L7A2_9FIRM</name>
<evidence type="ECO:0000256" key="3">
    <source>
        <dbReference type="ARBA" id="ARBA00022475"/>
    </source>
</evidence>
<dbReference type="Proteomes" id="UP000004594">
    <property type="component" value="Unassembled WGS sequence"/>
</dbReference>
<evidence type="ECO:0000256" key="4">
    <source>
        <dbReference type="ARBA" id="ARBA00022692"/>
    </source>
</evidence>
<keyword evidence="6 7" id="KW-0472">Membrane</keyword>
<dbReference type="Pfam" id="PF00528">
    <property type="entry name" value="BPD_transp_1"/>
    <property type="match status" value="1"/>
</dbReference>
<dbReference type="InterPro" id="IPR000515">
    <property type="entry name" value="MetI-like"/>
</dbReference>
<evidence type="ECO:0000256" key="7">
    <source>
        <dbReference type="RuleBase" id="RU363032"/>
    </source>
</evidence>
<evidence type="ECO:0000256" key="1">
    <source>
        <dbReference type="ARBA" id="ARBA00004651"/>
    </source>
</evidence>
<feature type="transmembrane region" description="Helical" evidence="7">
    <location>
        <begin position="139"/>
        <end position="161"/>
    </location>
</feature>
<dbReference type="PROSITE" id="PS50928">
    <property type="entry name" value="ABC_TM1"/>
    <property type="match status" value="1"/>
</dbReference>
<dbReference type="InterPro" id="IPR010065">
    <property type="entry name" value="AA_ABC_transptr_permease_3TM"/>
</dbReference>